<comment type="caution">
    <text evidence="3">The sequence shown here is derived from an EMBL/GenBank/DDBJ whole genome shotgun (WGS) entry which is preliminary data.</text>
</comment>
<proteinExistence type="predicted"/>
<evidence type="ECO:0000256" key="2">
    <source>
        <dbReference type="SAM" id="SignalP"/>
    </source>
</evidence>
<evidence type="ECO:0000256" key="1">
    <source>
        <dbReference type="SAM" id="MobiDB-lite"/>
    </source>
</evidence>
<keyword evidence="2" id="KW-0732">Signal</keyword>
<evidence type="ECO:0000313" key="3">
    <source>
        <dbReference type="EMBL" id="MDC0666473.1"/>
    </source>
</evidence>
<feature type="signal peptide" evidence="2">
    <location>
        <begin position="1"/>
        <end position="22"/>
    </location>
</feature>
<dbReference type="EMBL" id="JAQNDN010000001">
    <property type="protein sequence ID" value="MDC0666473.1"/>
    <property type="molecule type" value="Genomic_DNA"/>
</dbReference>
<feature type="region of interest" description="Disordered" evidence="1">
    <location>
        <begin position="23"/>
        <end position="46"/>
    </location>
</feature>
<dbReference type="PROSITE" id="PS51257">
    <property type="entry name" value="PROKAR_LIPOPROTEIN"/>
    <property type="match status" value="1"/>
</dbReference>
<evidence type="ECO:0000313" key="4">
    <source>
        <dbReference type="Proteomes" id="UP001217838"/>
    </source>
</evidence>
<dbReference type="Proteomes" id="UP001217838">
    <property type="component" value="Unassembled WGS sequence"/>
</dbReference>
<dbReference type="RefSeq" id="WP_271994038.1">
    <property type="nucleotide sequence ID" value="NZ_JAQNDN010000001.1"/>
</dbReference>
<name>A0ABT5AZ15_9BACT</name>
<keyword evidence="4" id="KW-1185">Reference proteome</keyword>
<feature type="chain" id="PRO_5045132395" description="Lipoprotein" evidence="2">
    <location>
        <begin position="23"/>
        <end position="336"/>
    </location>
</feature>
<organism evidence="3 4">
    <name type="scientific">Nannocystis radixulma</name>
    <dbReference type="NCBI Taxonomy" id="2995305"/>
    <lineage>
        <taxon>Bacteria</taxon>
        <taxon>Pseudomonadati</taxon>
        <taxon>Myxococcota</taxon>
        <taxon>Polyangia</taxon>
        <taxon>Nannocystales</taxon>
        <taxon>Nannocystaceae</taxon>
        <taxon>Nannocystis</taxon>
    </lineage>
</organism>
<sequence length="336" mass="34435">MHRLSNSCAALVVLALGCSSGAENPKAAPPARQEATPVASKTPAPAPSDVVELVSGVGIGPVRVGMTRAELDAAGLATKPGATSDAILAGPYMATLEGDRVASVRVRLADLPAGARVGGAVFTAGGGTTIQTIAEKLPGCGPLSANVGGDDIVCDGGKTQLLAAGPPGIVTLAVHAPARAAKLVAPAGEAKWTHPQLPLSFAYDARLLEVSPRPDGAVLKSEILGKIEDRSGEGKDTPQPLVITVAVRGVKRSEALAAEKIDEKDCESASMAGQAACLFRAGSHDMQQERIFAEAGANETLQVTCDYLGDMGSPKVPFEEQLKACRQVFESLAYKR</sequence>
<reference evidence="3 4" key="1">
    <citation type="submission" date="2022-11" db="EMBL/GenBank/DDBJ databases">
        <title>Minimal conservation of predation-associated metabolite biosynthetic gene clusters underscores biosynthetic potential of Myxococcota including descriptions for ten novel species: Archangium lansinium sp. nov., Myxococcus landrumus sp. nov., Nannocystis bai.</title>
        <authorList>
            <person name="Ahearne A."/>
            <person name="Stevens C."/>
            <person name="Dowd S."/>
        </authorList>
    </citation>
    <scope>NUCLEOTIDE SEQUENCE [LARGE SCALE GENOMIC DNA]</scope>
    <source>
        <strain evidence="3 4">NCELM</strain>
    </source>
</reference>
<gene>
    <name evidence="3" type="ORF">POL58_01930</name>
</gene>
<evidence type="ECO:0008006" key="5">
    <source>
        <dbReference type="Google" id="ProtNLM"/>
    </source>
</evidence>
<protein>
    <recommendedName>
        <fullName evidence="5">Lipoprotein</fullName>
    </recommendedName>
</protein>
<accession>A0ABT5AZ15</accession>